<dbReference type="AlphaFoldDB" id="A0A7J0FJ79"/>
<dbReference type="Proteomes" id="UP000585474">
    <property type="component" value="Unassembled WGS sequence"/>
</dbReference>
<name>A0A7J0FJ79_9ERIC</name>
<reference evidence="1 2" key="1">
    <citation type="submission" date="2019-07" db="EMBL/GenBank/DDBJ databases">
        <title>De Novo Assembly of kiwifruit Actinidia rufa.</title>
        <authorList>
            <person name="Sugita-Konishi S."/>
            <person name="Sato K."/>
            <person name="Mori E."/>
            <person name="Abe Y."/>
            <person name="Kisaki G."/>
            <person name="Hamano K."/>
            <person name="Suezawa K."/>
            <person name="Otani M."/>
            <person name="Fukuda T."/>
            <person name="Manabe T."/>
            <person name="Gomi K."/>
            <person name="Tabuchi M."/>
            <person name="Akimitsu K."/>
            <person name="Kataoka I."/>
        </authorList>
    </citation>
    <scope>NUCLEOTIDE SEQUENCE [LARGE SCALE GENOMIC DNA]</scope>
    <source>
        <strain evidence="2">cv. Fuchu</strain>
    </source>
</reference>
<dbReference type="EMBL" id="BJWL01000013">
    <property type="protein sequence ID" value="GFY98758.1"/>
    <property type="molecule type" value="Genomic_DNA"/>
</dbReference>
<evidence type="ECO:0000313" key="2">
    <source>
        <dbReference type="Proteomes" id="UP000585474"/>
    </source>
</evidence>
<organism evidence="1 2">
    <name type="scientific">Actinidia rufa</name>
    <dbReference type="NCBI Taxonomy" id="165716"/>
    <lineage>
        <taxon>Eukaryota</taxon>
        <taxon>Viridiplantae</taxon>
        <taxon>Streptophyta</taxon>
        <taxon>Embryophyta</taxon>
        <taxon>Tracheophyta</taxon>
        <taxon>Spermatophyta</taxon>
        <taxon>Magnoliopsida</taxon>
        <taxon>eudicotyledons</taxon>
        <taxon>Gunneridae</taxon>
        <taxon>Pentapetalae</taxon>
        <taxon>asterids</taxon>
        <taxon>Ericales</taxon>
        <taxon>Actinidiaceae</taxon>
        <taxon>Actinidia</taxon>
    </lineage>
</organism>
<keyword evidence="2" id="KW-1185">Reference proteome</keyword>
<accession>A0A7J0FJ79</accession>
<gene>
    <name evidence="1" type="ORF">Acr_13g0001590</name>
</gene>
<proteinExistence type="predicted"/>
<dbReference type="OrthoDB" id="185373at2759"/>
<evidence type="ECO:0000313" key="1">
    <source>
        <dbReference type="EMBL" id="GFY98758.1"/>
    </source>
</evidence>
<sequence length="237" mass="26489">MTSIVNMKDESRGKPVQNAKTCPKQNYIASTEVELIGFVGCEVGHGIASYMIRLDASLGKMIIDPRHPTGKEGTEKQKKAEATAYARQHLEIRLPLGTELENDEARVEDLRRALPPQNLCQIQNSINAFFIQSLTRRDSHQRLFTREICAQTPNVVGLFADKWSHADARAREDLLAKVSKLRDELVSNFDDGDEIARILEANGVSLFDSYSDGSAFVELLKQLCSSPSLALDVFFNY</sequence>
<protein>
    <submittedName>
        <fullName evidence="1">Uncharacterized protein</fullName>
    </submittedName>
</protein>
<comment type="caution">
    <text evidence="1">The sequence shown here is derived from an EMBL/GenBank/DDBJ whole genome shotgun (WGS) entry which is preliminary data.</text>
</comment>